<keyword evidence="2" id="KW-0614">Plasmid</keyword>
<gene>
    <name evidence="2" type="ORF">PhaeoP97_03717</name>
</gene>
<dbReference type="GO" id="GO:0003824">
    <property type="term" value="F:catalytic activity"/>
    <property type="evidence" value="ECO:0007669"/>
    <property type="project" value="InterPro"/>
</dbReference>
<evidence type="ECO:0000313" key="3">
    <source>
        <dbReference type="Proteomes" id="UP000183859"/>
    </source>
</evidence>
<dbReference type="InterPro" id="IPR005302">
    <property type="entry name" value="MoCF_Sase_C"/>
</dbReference>
<dbReference type="AlphaFoldDB" id="A0A1L3IAB3"/>
<dbReference type="InterPro" id="IPR052353">
    <property type="entry name" value="Benzoxazolinone_Detox_Enz"/>
</dbReference>
<dbReference type="SUPFAM" id="SSF50800">
    <property type="entry name" value="PK beta-barrel domain-like"/>
    <property type="match status" value="1"/>
</dbReference>
<dbReference type="InterPro" id="IPR011037">
    <property type="entry name" value="Pyrv_Knase-like_insert_dom_sf"/>
</dbReference>
<dbReference type="EMBL" id="CP016365">
    <property type="protein sequence ID" value="APG49067.1"/>
    <property type="molecule type" value="Genomic_DNA"/>
</dbReference>
<evidence type="ECO:0000313" key="2">
    <source>
        <dbReference type="EMBL" id="APG49067.1"/>
    </source>
</evidence>
<dbReference type="GO" id="GO:0030170">
    <property type="term" value="F:pyridoxal phosphate binding"/>
    <property type="evidence" value="ECO:0007669"/>
    <property type="project" value="InterPro"/>
</dbReference>
<dbReference type="PANTHER" id="PTHR30212:SF2">
    <property type="entry name" value="PROTEIN YIIM"/>
    <property type="match status" value="1"/>
</dbReference>
<organism evidence="2 3">
    <name type="scientific">Phaeobacter porticola</name>
    <dbReference type="NCBI Taxonomy" id="1844006"/>
    <lineage>
        <taxon>Bacteria</taxon>
        <taxon>Pseudomonadati</taxon>
        <taxon>Pseudomonadota</taxon>
        <taxon>Alphaproteobacteria</taxon>
        <taxon>Rhodobacterales</taxon>
        <taxon>Roseobacteraceae</taxon>
        <taxon>Phaeobacter</taxon>
    </lineage>
</organism>
<keyword evidence="3" id="KW-1185">Reference proteome</keyword>
<reference evidence="3" key="1">
    <citation type="submission" date="2016-07" db="EMBL/GenBank/DDBJ databases">
        <title>Phaeobacter portensis sp. nov., a tropodithietic acid producing bacterium isolated from a German harbor.</title>
        <authorList>
            <person name="Freese H.M."/>
            <person name="Bunk B."/>
            <person name="Breider S."/>
            <person name="Brinkhoff T."/>
        </authorList>
    </citation>
    <scope>NUCLEOTIDE SEQUENCE [LARGE SCALE GENOMIC DNA]</scope>
    <source>
        <strain evidence="3">P97</strain>
        <plasmid evidence="3">pp97_a</plasmid>
    </source>
</reference>
<proteinExistence type="predicted"/>
<dbReference type="Proteomes" id="UP000183859">
    <property type="component" value="Plasmid pP97_a"/>
</dbReference>
<dbReference type="Pfam" id="PF03473">
    <property type="entry name" value="MOSC"/>
    <property type="match status" value="1"/>
</dbReference>
<dbReference type="PANTHER" id="PTHR30212">
    <property type="entry name" value="PROTEIN YIIM"/>
    <property type="match status" value="1"/>
</dbReference>
<dbReference type="PROSITE" id="PS51340">
    <property type="entry name" value="MOSC"/>
    <property type="match status" value="1"/>
</dbReference>
<sequence length="241" mass="26542">MTLPDLSTRIDGIFHGSVQSPWPDQPASAIHKTRVDGIQRIDIEGFIGDLQADLTVHGGVDKAIHHYASDHYGLWQREGEIPSTVTPAAFGENIASVGMTEDTLCIGDILRLGTATVQISQGRQPCWKLGRYSENKKMPYLFQKTGRTGWYYRVLEPGAAQTHDEIRLIERRNPGWSVQRVTQARLTRKVSADDAGFLAEMDDLAAGWRNAFARMACGDTDEDTTARLTGSASSATPLRQG</sequence>
<protein>
    <recommendedName>
        <fullName evidence="1">MOSC domain-containing protein</fullName>
    </recommendedName>
</protein>
<feature type="domain" description="MOSC" evidence="1">
    <location>
        <begin position="33"/>
        <end position="169"/>
    </location>
</feature>
<name>A0A1L3IAB3_9RHOB</name>
<evidence type="ECO:0000259" key="1">
    <source>
        <dbReference type="PROSITE" id="PS51340"/>
    </source>
</evidence>
<accession>A0A1L3IAB3</accession>
<dbReference type="KEGG" id="php:PhaeoP97_03717"/>
<dbReference type="GO" id="GO:0030151">
    <property type="term" value="F:molybdenum ion binding"/>
    <property type="evidence" value="ECO:0007669"/>
    <property type="project" value="InterPro"/>
</dbReference>
<dbReference type="RefSeq" id="WP_072506676.1">
    <property type="nucleotide sequence ID" value="NZ_CP016365.1"/>
</dbReference>
<dbReference type="OrthoDB" id="9786134at2"/>
<geneLocation type="plasmid" evidence="3">
    <name>pp97_a</name>
</geneLocation>
<dbReference type="Gene3D" id="2.40.33.20">
    <property type="entry name" value="PK beta-barrel domain-like"/>
    <property type="match status" value="1"/>
</dbReference>